<dbReference type="Proteomes" id="UP000028073">
    <property type="component" value="Unassembled WGS sequence"/>
</dbReference>
<reference evidence="8 9" key="1">
    <citation type="submission" date="2014-06" db="EMBL/GenBank/DDBJ databases">
        <title>Whole Genome Sequences of Three Symbiotic Endozoicomonas Bacteria.</title>
        <authorList>
            <person name="Neave M.J."/>
            <person name="Apprill A."/>
            <person name="Voolstra C.R."/>
        </authorList>
    </citation>
    <scope>NUCLEOTIDE SEQUENCE [LARGE SCALE GENOMIC DNA]</scope>
    <source>
        <strain evidence="8 9">DSM 25634</strain>
    </source>
</reference>
<comment type="subcellular location">
    <subcellularLocation>
        <location evidence="1">Cell membrane</location>
        <topology evidence="1">Multi-pass membrane protein</topology>
    </subcellularLocation>
</comment>
<feature type="transmembrane region" description="Helical" evidence="6">
    <location>
        <begin position="139"/>
        <end position="158"/>
    </location>
</feature>
<dbReference type="SUPFAM" id="SSF81342">
    <property type="entry name" value="Transmembrane di-heme cytochromes"/>
    <property type="match status" value="1"/>
</dbReference>
<protein>
    <recommendedName>
        <fullName evidence="7">Cytochrome b561 bacterial/Ni-hydrogenase domain-containing protein</fullName>
    </recommendedName>
</protein>
<evidence type="ECO:0000256" key="5">
    <source>
        <dbReference type="ARBA" id="ARBA00023136"/>
    </source>
</evidence>
<evidence type="ECO:0000256" key="1">
    <source>
        <dbReference type="ARBA" id="ARBA00004651"/>
    </source>
</evidence>
<feature type="domain" description="Cytochrome b561 bacterial/Ni-hydrogenase" evidence="7">
    <location>
        <begin position="9"/>
        <end position="167"/>
    </location>
</feature>
<evidence type="ECO:0000256" key="2">
    <source>
        <dbReference type="ARBA" id="ARBA00022475"/>
    </source>
</evidence>
<evidence type="ECO:0000256" key="4">
    <source>
        <dbReference type="ARBA" id="ARBA00022989"/>
    </source>
</evidence>
<dbReference type="OrthoDB" id="196472at2"/>
<evidence type="ECO:0000313" key="8">
    <source>
        <dbReference type="EMBL" id="KEQ18832.1"/>
    </source>
</evidence>
<keyword evidence="2" id="KW-1003">Cell membrane</keyword>
<evidence type="ECO:0000313" key="9">
    <source>
        <dbReference type="Proteomes" id="UP000028073"/>
    </source>
</evidence>
<organism evidence="8 9">
    <name type="scientific">Endozoicomonas numazuensis</name>
    <dbReference type="NCBI Taxonomy" id="1137799"/>
    <lineage>
        <taxon>Bacteria</taxon>
        <taxon>Pseudomonadati</taxon>
        <taxon>Pseudomonadota</taxon>
        <taxon>Gammaproteobacteria</taxon>
        <taxon>Oceanospirillales</taxon>
        <taxon>Endozoicomonadaceae</taxon>
        <taxon>Endozoicomonas</taxon>
    </lineage>
</organism>
<dbReference type="GO" id="GO:0020037">
    <property type="term" value="F:heme binding"/>
    <property type="evidence" value="ECO:0007669"/>
    <property type="project" value="TreeGrafter"/>
</dbReference>
<evidence type="ECO:0000256" key="6">
    <source>
        <dbReference type="SAM" id="Phobius"/>
    </source>
</evidence>
<keyword evidence="5 6" id="KW-0472">Membrane</keyword>
<dbReference type="eggNOG" id="COG3658">
    <property type="taxonomic scope" value="Bacteria"/>
</dbReference>
<proteinExistence type="predicted"/>
<gene>
    <name evidence="8" type="ORF">GZ78_01780</name>
</gene>
<keyword evidence="9" id="KW-1185">Reference proteome</keyword>
<dbReference type="Pfam" id="PF01292">
    <property type="entry name" value="Ni_hydr_CYTB"/>
    <property type="match status" value="1"/>
</dbReference>
<dbReference type="InterPro" id="IPR011577">
    <property type="entry name" value="Cyt_b561_bac/Ni-Hgenase"/>
</dbReference>
<feature type="transmembrane region" description="Helical" evidence="6">
    <location>
        <begin position="97"/>
        <end position="119"/>
    </location>
</feature>
<dbReference type="PANTHER" id="PTHR30485:SF2">
    <property type="entry name" value="BLL0597 PROTEIN"/>
    <property type="match status" value="1"/>
</dbReference>
<dbReference type="GO" id="GO:0022904">
    <property type="term" value="P:respiratory electron transport chain"/>
    <property type="evidence" value="ECO:0007669"/>
    <property type="project" value="InterPro"/>
</dbReference>
<evidence type="ECO:0000259" key="7">
    <source>
        <dbReference type="Pfam" id="PF01292"/>
    </source>
</evidence>
<dbReference type="GO" id="GO:0005886">
    <property type="term" value="C:plasma membrane"/>
    <property type="evidence" value="ECO:0007669"/>
    <property type="project" value="UniProtKB-SubCell"/>
</dbReference>
<dbReference type="GO" id="GO:0009055">
    <property type="term" value="F:electron transfer activity"/>
    <property type="evidence" value="ECO:0007669"/>
    <property type="project" value="InterPro"/>
</dbReference>
<dbReference type="InterPro" id="IPR016174">
    <property type="entry name" value="Di-haem_cyt_TM"/>
</dbReference>
<keyword evidence="4 6" id="KW-1133">Transmembrane helix</keyword>
<accession>A0A081NK59</accession>
<name>A0A081NK59_9GAMM</name>
<evidence type="ECO:0000256" key="3">
    <source>
        <dbReference type="ARBA" id="ARBA00022692"/>
    </source>
</evidence>
<dbReference type="InterPro" id="IPR051542">
    <property type="entry name" value="Hydrogenase_cytochrome"/>
</dbReference>
<feature type="transmembrane region" description="Helical" evidence="6">
    <location>
        <begin position="12"/>
        <end position="30"/>
    </location>
</feature>
<dbReference type="Gene3D" id="1.20.950.20">
    <property type="entry name" value="Transmembrane di-heme cytochromes, Chain C"/>
    <property type="match status" value="1"/>
</dbReference>
<dbReference type="RefSeq" id="WP_034832239.1">
    <property type="nucleotide sequence ID" value="NZ_JOKH01000001.1"/>
</dbReference>
<sequence>MSSTSKQFRWPRIVQLIHWTVAALFLSNHFLVEGGDQYHEYFGWSILALVGLRLLYGLTLAPKPARLKDIRPSFSGIKQHLHELKTRQHGEEGHNPLGAMAVWLMWITLALAAFTGWLQDTDFGFEHGVYEWHAQLVNGLYYFVGLHLLAVFITSWLTRRNLIKTMI</sequence>
<dbReference type="PANTHER" id="PTHR30485">
    <property type="entry name" value="NI/FE-HYDROGENASE 1 B-TYPE CYTOCHROME SUBUNIT"/>
    <property type="match status" value="1"/>
</dbReference>
<dbReference type="AlphaFoldDB" id="A0A081NK59"/>
<keyword evidence="3 6" id="KW-0812">Transmembrane</keyword>
<comment type="caution">
    <text evidence="8">The sequence shown here is derived from an EMBL/GenBank/DDBJ whole genome shotgun (WGS) entry which is preliminary data.</text>
</comment>
<dbReference type="STRING" id="1137799.GZ78_01780"/>
<dbReference type="EMBL" id="JOKH01000001">
    <property type="protein sequence ID" value="KEQ18832.1"/>
    <property type="molecule type" value="Genomic_DNA"/>
</dbReference>
<feature type="transmembrane region" description="Helical" evidence="6">
    <location>
        <begin position="42"/>
        <end position="61"/>
    </location>
</feature>